<comment type="cofactor">
    <cofactor evidence="1">
        <name>[4Fe-4S] cluster</name>
        <dbReference type="ChEBI" id="CHEBI:49883"/>
    </cofactor>
</comment>
<dbReference type="OrthoDB" id="1719843at2759"/>
<sequence length="135" mass="15260">MIATKFSMLQHVCIVPFARATLHRSFTVSASASTTASPSRKLNASSSSSSRTPHVDPRVLLGMSEHDLQQLAVEFGQQSYRGKQLHHLIYMRKAKEIQDFSHLPQGFRNDLIEAGWKIGRKVSNLSKCYCSRWHC</sequence>
<dbReference type="AlphaFoldDB" id="A0A9W7GPE7"/>
<organism evidence="2 3">
    <name type="scientific">Hibiscus trionum</name>
    <name type="common">Flower of an hour</name>
    <dbReference type="NCBI Taxonomy" id="183268"/>
    <lineage>
        <taxon>Eukaryota</taxon>
        <taxon>Viridiplantae</taxon>
        <taxon>Streptophyta</taxon>
        <taxon>Embryophyta</taxon>
        <taxon>Tracheophyta</taxon>
        <taxon>Spermatophyta</taxon>
        <taxon>Magnoliopsida</taxon>
        <taxon>eudicotyledons</taxon>
        <taxon>Gunneridae</taxon>
        <taxon>Pentapetalae</taxon>
        <taxon>rosids</taxon>
        <taxon>malvids</taxon>
        <taxon>Malvales</taxon>
        <taxon>Malvaceae</taxon>
        <taxon>Malvoideae</taxon>
        <taxon>Hibiscus</taxon>
    </lineage>
</organism>
<dbReference type="Gene3D" id="1.10.150.530">
    <property type="match status" value="1"/>
</dbReference>
<dbReference type="FunFam" id="1.10.150.530:FF:000009">
    <property type="entry name" value="Putative dual-specificity RNA methyltransferase RlmN"/>
    <property type="match status" value="1"/>
</dbReference>
<gene>
    <name evidence="2" type="ORF">HRI_000003800</name>
</gene>
<evidence type="ECO:0000313" key="3">
    <source>
        <dbReference type="Proteomes" id="UP001165190"/>
    </source>
</evidence>
<dbReference type="GO" id="GO:0030488">
    <property type="term" value="P:tRNA methylation"/>
    <property type="evidence" value="ECO:0007669"/>
    <property type="project" value="TreeGrafter"/>
</dbReference>
<dbReference type="EMBL" id="BSYR01000001">
    <property type="protein sequence ID" value="GMI63345.1"/>
    <property type="molecule type" value="Genomic_DNA"/>
</dbReference>
<dbReference type="Proteomes" id="UP001165190">
    <property type="component" value="Unassembled WGS sequence"/>
</dbReference>
<reference evidence="2" key="1">
    <citation type="submission" date="2023-05" db="EMBL/GenBank/DDBJ databases">
        <title>Genome and transcriptome analyses reveal genes involved in the formation of fine ridges on petal epidermal cells in Hibiscus trionum.</title>
        <authorList>
            <person name="Koshimizu S."/>
            <person name="Masuda S."/>
            <person name="Ishii T."/>
            <person name="Shirasu K."/>
            <person name="Hoshino A."/>
            <person name="Arita M."/>
        </authorList>
    </citation>
    <scope>NUCLEOTIDE SEQUENCE</scope>
    <source>
        <strain evidence="2">Hamamatsu line</strain>
    </source>
</reference>
<comment type="caution">
    <text evidence="2">The sequence shown here is derived from an EMBL/GenBank/DDBJ whole genome shotgun (WGS) entry which is preliminary data.</text>
</comment>
<dbReference type="PANTHER" id="PTHR30544:SF5">
    <property type="entry name" value="RADICAL SAM CORE DOMAIN-CONTAINING PROTEIN"/>
    <property type="match status" value="1"/>
</dbReference>
<proteinExistence type="predicted"/>
<dbReference type="InterPro" id="IPR040072">
    <property type="entry name" value="Methyltransferase_A"/>
</dbReference>
<dbReference type="GO" id="GO:0070475">
    <property type="term" value="P:rRNA base methylation"/>
    <property type="evidence" value="ECO:0007669"/>
    <property type="project" value="TreeGrafter"/>
</dbReference>
<accession>A0A9W7GPE7</accession>
<name>A0A9W7GPE7_HIBTR</name>
<dbReference type="PANTHER" id="PTHR30544">
    <property type="entry name" value="23S RRNA METHYLTRANSFERASE"/>
    <property type="match status" value="1"/>
</dbReference>
<evidence type="ECO:0000313" key="2">
    <source>
        <dbReference type="EMBL" id="GMI63345.1"/>
    </source>
</evidence>
<evidence type="ECO:0000256" key="1">
    <source>
        <dbReference type="ARBA" id="ARBA00001966"/>
    </source>
</evidence>
<keyword evidence="3" id="KW-1185">Reference proteome</keyword>
<protein>
    <submittedName>
        <fullName evidence="2">Uncharacterized protein</fullName>
    </submittedName>
</protein>